<dbReference type="Pfam" id="PF09335">
    <property type="entry name" value="VTT_dom"/>
    <property type="match status" value="1"/>
</dbReference>
<keyword evidence="3 6" id="KW-0812">Transmembrane</keyword>
<gene>
    <name evidence="8" type="ORF">E0485_06205</name>
</gene>
<comment type="caution">
    <text evidence="6">Lacks conserved residue(s) required for the propagation of feature annotation.</text>
</comment>
<protein>
    <recommendedName>
        <fullName evidence="6">TVP38/TMEM64 family membrane protein</fullName>
    </recommendedName>
</protein>
<dbReference type="InterPro" id="IPR032816">
    <property type="entry name" value="VTT_dom"/>
</dbReference>
<evidence type="ECO:0000256" key="5">
    <source>
        <dbReference type="ARBA" id="ARBA00023136"/>
    </source>
</evidence>
<keyword evidence="5 6" id="KW-0472">Membrane</keyword>
<feature type="transmembrane region" description="Helical" evidence="6">
    <location>
        <begin position="132"/>
        <end position="152"/>
    </location>
</feature>
<comment type="caution">
    <text evidence="8">The sequence shown here is derived from an EMBL/GenBank/DDBJ whole genome shotgun (WGS) entry which is preliminary data.</text>
</comment>
<comment type="similarity">
    <text evidence="6">Belongs to the TVP38/TMEM64 family.</text>
</comment>
<organism evidence="8 9">
    <name type="scientific">Paenibacillus albiflavus</name>
    <dbReference type="NCBI Taxonomy" id="2545760"/>
    <lineage>
        <taxon>Bacteria</taxon>
        <taxon>Bacillati</taxon>
        <taxon>Bacillota</taxon>
        <taxon>Bacilli</taxon>
        <taxon>Bacillales</taxon>
        <taxon>Paenibacillaceae</taxon>
        <taxon>Paenibacillus</taxon>
    </lineage>
</organism>
<keyword evidence="4 6" id="KW-1133">Transmembrane helix</keyword>
<evidence type="ECO:0000256" key="2">
    <source>
        <dbReference type="ARBA" id="ARBA00022475"/>
    </source>
</evidence>
<evidence type="ECO:0000259" key="7">
    <source>
        <dbReference type="Pfam" id="PF09335"/>
    </source>
</evidence>
<feature type="transmembrane region" description="Helical" evidence="6">
    <location>
        <begin position="89"/>
        <end position="111"/>
    </location>
</feature>
<comment type="subcellular location">
    <subcellularLocation>
        <location evidence="1 6">Cell membrane</location>
        <topology evidence="1 6">Multi-pass membrane protein</topology>
    </subcellularLocation>
</comment>
<dbReference type="AlphaFoldDB" id="A0A4R4EHU6"/>
<evidence type="ECO:0000256" key="4">
    <source>
        <dbReference type="ARBA" id="ARBA00022989"/>
    </source>
</evidence>
<dbReference type="OrthoDB" id="9812980at2"/>
<keyword evidence="9" id="KW-1185">Reference proteome</keyword>
<dbReference type="Proteomes" id="UP000295418">
    <property type="component" value="Unassembled WGS sequence"/>
</dbReference>
<feature type="transmembrane region" description="Helical" evidence="6">
    <location>
        <begin position="164"/>
        <end position="184"/>
    </location>
</feature>
<name>A0A4R4EHU6_9BACL</name>
<evidence type="ECO:0000256" key="3">
    <source>
        <dbReference type="ARBA" id="ARBA00022692"/>
    </source>
</evidence>
<sequence>MELTNLTKQTKIWLIAAAILILLAAAVMMLFEVDLSQIPTYLISLGFLGIVLGSLFVYLQTFFPFVPFVLLAGANVAICGMTWGLILNYVMACLGATTAFFVARKLGFGWVDRQISKYPVIRGFNEKLGEHGFFYILIGRLIPIIPSSAISVGAGVSSISVRSYLLGTWIGKLPIVALETLIAHDAIHFRQHKSRFFLLLAIFVVIILIGHYLKGRLMPKKNNNIA</sequence>
<evidence type="ECO:0000256" key="6">
    <source>
        <dbReference type="RuleBase" id="RU366058"/>
    </source>
</evidence>
<feature type="transmembrane region" description="Helical" evidence="6">
    <location>
        <begin position="38"/>
        <end position="58"/>
    </location>
</feature>
<feature type="transmembrane region" description="Helical" evidence="6">
    <location>
        <begin position="12"/>
        <end position="32"/>
    </location>
</feature>
<proteinExistence type="inferred from homology"/>
<dbReference type="EMBL" id="SKFG01000003">
    <property type="protein sequence ID" value="TCZ79449.1"/>
    <property type="molecule type" value="Genomic_DNA"/>
</dbReference>
<evidence type="ECO:0000256" key="1">
    <source>
        <dbReference type="ARBA" id="ARBA00004651"/>
    </source>
</evidence>
<dbReference type="InterPro" id="IPR015414">
    <property type="entry name" value="TMEM64"/>
</dbReference>
<dbReference type="PANTHER" id="PTHR12677:SF59">
    <property type="entry name" value="GOLGI APPARATUS MEMBRANE PROTEIN TVP38-RELATED"/>
    <property type="match status" value="1"/>
</dbReference>
<keyword evidence="2 6" id="KW-1003">Cell membrane</keyword>
<dbReference type="GO" id="GO:0005886">
    <property type="term" value="C:plasma membrane"/>
    <property type="evidence" value="ECO:0007669"/>
    <property type="project" value="UniProtKB-SubCell"/>
</dbReference>
<reference evidence="8 9" key="1">
    <citation type="submission" date="2019-03" db="EMBL/GenBank/DDBJ databases">
        <authorList>
            <person name="Kim M.K.M."/>
        </authorList>
    </citation>
    <scope>NUCLEOTIDE SEQUENCE [LARGE SCALE GENOMIC DNA]</scope>
    <source>
        <strain evidence="8 9">18JY21-1</strain>
    </source>
</reference>
<feature type="transmembrane region" description="Helical" evidence="6">
    <location>
        <begin position="196"/>
        <end position="213"/>
    </location>
</feature>
<accession>A0A4R4EHU6</accession>
<evidence type="ECO:0000313" key="8">
    <source>
        <dbReference type="EMBL" id="TCZ79449.1"/>
    </source>
</evidence>
<evidence type="ECO:0000313" key="9">
    <source>
        <dbReference type="Proteomes" id="UP000295418"/>
    </source>
</evidence>
<feature type="domain" description="VTT" evidence="7">
    <location>
        <begin position="66"/>
        <end position="181"/>
    </location>
</feature>
<dbReference type="PANTHER" id="PTHR12677">
    <property type="entry name" value="GOLGI APPARATUS MEMBRANE PROTEIN TVP38-RELATED"/>
    <property type="match status" value="1"/>
</dbReference>
<feature type="transmembrane region" description="Helical" evidence="6">
    <location>
        <begin position="65"/>
        <end position="83"/>
    </location>
</feature>